<dbReference type="InterPro" id="IPR000620">
    <property type="entry name" value="EamA_dom"/>
</dbReference>
<keyword evidence="9" id="KW-1185">Reference proteome</keyword>
<feature type="domain" description="EamA" evidence="7">
    <location>
        <begin position="156"/>
        <end position="281"/>
    </location>
</feature>
<proteinExistence type="inferred from homology"/>
<feature type="transmembrane region" description="Helical" evidence="6">
    <location>
        <begin position="210"/>
        <end position="231"/>
    </location>
</feature>
<dbReference type="PANTHER" id="PTHR22911">
    <property type="entry name" value="ACYL-MALONYL CONDENSING ENZYME-RELATED"/>
    <property type="match status" value="1"/>
</dbReference>
<dbReference type="Proteomes" id="UP000048949">
    <property type="component" value="Unassembled WGS sequence"/>
</dbReference>
<evidence type="ECO:0000259" key="7">
    <source>
        <dbReference type="Pfam" id="PF00892"/>
    </source>
</evidence>
<accession>A0A0U1NP41</accession>
<feature type="domain" description="EamA" evidence="7">
    <location>
        <begin position="9"/>
        <end position="142"/>
    </location>
</feature>
<dbReference type="EMBL" id="CVQV01000021">
    <property type="protein sequence ID" value="CRK76476.1"/>
    <property type="molecule type" value="Genomic_DNA"/>
</dbReference>
<dbReference type="Gene3D" id="1.10.3730.20">
    <property type="match status" value="1"/>
</dbReference>
<evidence type="ECO:0000256" key="5">
    <source>
        <dbReference type="ARBA" id="ARBA00023136"/>
    </source>
</evidence>
<comment type="similarity">
    <text evidence="2">Belongs to the drug/metabolite transporter (DMT) superfamily. 10 TMS drug/metabolite exporter (DME) (TC 2.A.7.3) family.</text>
</comment>
<protein>
    <submittedName>
        <fullName evidence="8">Phosphonate utilization associated putative membrane protein</fullName>
    </submittedName>
</protein>
<evidence type="ECO:0000256" key="4">
    <source>
        <dbReference type="ARBA" id="ARBA00022989"/>
    </source>
</evidence>
<dbReference type="InterPro" id="IPR037185">
    <property type="entry name" value="EmrE-like"/>
</dbReference>
<gene>
    <name evidence="8" type="ORF">NIG5292_02540</name>
</gene>
<name>A0A0U1NP41_9RHOB</name>
<dbReference type="Pfam" id="PF00892">
    <property type="entry name" value="EamA"/>
    <property type="match status" value="2"/>
</dbReference>
<evidence type="ECO:0000256" key="1">
    <source>
        <dbReference type="ARBA" id="ARBA00004141"/>
    </source>
</evidence>
<dbReference type="SUPFAM" id="SSF103481">
    <property type="entry name" value="Multidrug resistance efflux transporter EmrE"/>
    <property type="match status" value="2"/>
</dbReference>
<sequence>MATLQENTRGAALMMCSMAAFTLNDACLKAISTEWPLFQTLTVRGFVTVILIAIMAAVMGAFRKGIAKGDWPLVAARVGAEIGAAYFFLTALINLPLANATAILQTLPLTVSLAGALFLGELLGWRRMFAIVVGFVGVLLIVRPGADGFNVFSIYALFAVGFVTVRDLVTRRLSPDTHTMAVTLLSAIGVFLWAAAFSTTIEWAPFTSRSIWLVLGASLFIIGGYVFSVMVMRVGDISFVAPFRYTALVWALVLGFVLFGEWPSILTILGALIITGSGLFTFYRERRIAEREKVAAA</sequence>
<evidence type="ECO:0000313" key="9">
    <source>
        <dbReference type="Proteomes" id="UP000048949"/>
    </source>
</evidence>
<comment type="subcellular location">
    <subcellularLocation>
        <location evidence="1">Membrane</location>
        <topology evidence="1">Multi-pass membrane protein</topology>
    </subcellularLocation>
</comment>
<reference evidence="8 9" key="1">
    <citation type="submission" date="2015-04" db="EMBL/GenBank/DDBJ databases">
        <authorList>
            <person name="Syromyatnikov M.Y."/>
            <person name="Popov V.N."/>
        </authorList>
    </citation>
    <scope>NUCLEOTIDE SEQUENCE [LARGE SCALE GENOMIC DNA]</scope>
    <source>
        <strain evidence="8 9">CECT 5292</strain>
    </source>
</reference>
<organism evidence="8 9">
    <name type="scientific">Nereida ignava</name>
    <dbReference type="NCBI Taxonomy" id="282199"/>
    <lineage>
        <taxon>Bacteria</taxon>
        <taxon>Pseudomonadati</taxon>
        <taxon>Pseudomonadota</taxon>
        <taxon>Alphaproteobacteria</taxon>
        <taxon>Rhodobacterales</taxon>
        <taxon>Roseobacteraceae</taxon>
        <taxon>Nereida</taxon>
    </lineage>
</organism>
<dbReference type="AlphaFoldDB" id="A0A0U1NP41"/>
<keyword evidence="3 6" id="KW-0812">Transmembrane</keyword>
<evidence type="ECO:0000256" key="6">
    <source>
        <dbReference type="SAM" id="Phobius"/>
    </source>
</evidence>
<dbReference type="OrthoDB" id="7165334at2"/>
<dbReference type="PANTHER" id="PTHR22911:SF6">
    <property type="entry name" value="SOLUTE CARRIER FAMILY 35 MEMBER G1"/>
    <property type="match status" value="1"/>
</dbReference>
<dbReference type="STRING" id="282199.GCA_001049735_02539"/>
<feature type="transmembrane region" description="Helical" evidence="6">
    <location>
        <begin position="265"/>
        <end position="283"/>
    </location>
</feature>
<feature type="transmembrane region" description="Helical" evidence="6">
    <location>
        <begin position="74"/>
        <end position="96"/>
    </location>
</feature>
<evidence type="ECO:0000256" key="3">
    <source>
        <dbReference type="ARBA" id="ARBA00022692"/>
    </source>
</evidence>
<feature type="transmembrane region" description="Helical" evidence="6">
    <location>
        <begin position="127"/>
        <end position="146"/>
    </location>
</feature>
<evidence type="ECO:0000313" key="8">
    <source>
        <dbReference type="EMBL" id="CRK76476.1"/>
    </source>
</evidence>
<keyword evidence="4 6" id="KW-1133">Transmembrane helix</keyword>
<evidence type="ECO:0000256" key="2">
    <source>
        <dbReference type="ARBA" id="ARBA00009853"/>
    </source>
</evidence>
<dbReference type="RefSeq" id="WP_048599880.1">
    <property type="nucleotide sequence ID" value="NZ_CBFHGK010000018.1"/>
</dbReference>
<feature type="transmembrane region" description="Helical" evidence="6">
    <location>
        <begin position="152"/>
        <end position="169"/>
    </location>
</feature>
<feature type="transmembrane region" description="Helical" evidence="6">
    <location>
        <begin position="181"/>
        <end position="204"/>
    </location>
</feature>
<feature type="transmembrane region" description="Helical" evidence="6">
    <location>
        <begin position="43"/>
        <end position="62"/>
    </location>
</feature>
<keyword evidence="5 6" id="KW-0472">Membrane</keyword>
<dbReference type="GO" id="GO:0016020">
    <property type="term" value="C:membrane"/>
    <property type="evidence" value="ECO:0007669"/>
    <property type="project" value="UniProtKB-SubCell"/>
</dbReference>